<dbReference type="AlphaFoldDB" id="A0A4Z0V7L2"/>
<evidence type="ECO:0000313" key="2">
    <source>
        <dbReference type="EMBL" id="TGG40237.1"/>
    </source>
</evidence>
<dbReference type="Proteomes" id="UP000297635">
    <property type="component" value="Unassembled WGS sequence"/>
</dbReference>
<evidence type="ECO:0000256" key="1">
    <source>
        <dbReference type="SAM" id="SignalP"/>
    </source>
</evidence>
<evidence type="ECO:0008006" key="4">
    <source>
        <dbReference type="Google" id="ProtNLM"/>
    </source>
</evidence>
<organism evidence="2 3">
    <name type="scientific">Duncaniella freteri</name>
    <dbReference type="NCBI Taxonomy" id="2530391"/>
    <lineage>
        <taxon>Bacteria</taxon>
        <taxon>Pseudomonadati</taxon>
        <taxon>Bacteroidota</taxon>
        <taxon>Bacteroidia</taxon>
        <taxon>Bacteroidales</taxon>
        <taxon>Muribaculaceae</taxon>
        <taxon>Duncaniella</taxon>
    </lineage>
</organism>
<dbReference type="Pfam" id="PF19515">
    <property type="entry name" value="DUF6048"/>
    <property type="match status" value="1"/>
</dbReference>
<keyword evidence="3" id="KW-1185">Reference proteome</keyword>
<protein>
    <recommendedName>
        <fullName evidence="4">Outer membrane protein beta-barrel domain-containing protein</fullName>
    </recommendedName>
</protein>
<proteinExistence type="predicted"/>
<sequence length="295" mass="32560">MSRSILALITVLVLSVFSVNAQRRVTPVTPRDPGAAPVIPDVKKPIDPSRLVTTTDAQGNTVTVDTVTGLEYVDSTLLKAPPKMEYPLLHEVVAGVNVWDPLMRALGQKYGLGDVWGELSLHNRYFPFFAIGLGNCNDTPADKNYTFKTPIAPYFKLGASYNFLYNSNPDYKLQMGLRYGFSTYKWSVLDATVDEGYWGEPSRFSLNDLSHTAGYLEVTFGIKVNIAGNFSAGWTLVYHSVLHESKSPYGQPMYIPGYGKRNGAFTANFSVMYTIPINKKPVAEVTEEKGAPSGY</sequence>
<gene>
    <name evidence="2" type="ORF">EZ315_05825</name>
</gene>
<comment type="caution">
    <text evidence="2">The sequence shown here is derived from an EMBL/GenBank/DDBJ whole genome shotgun (WGS) entry which is preliminary data.</text>
</comment>
<accession>A0A4Z0V7L2</accession>
<reference evidence="2 3" key="1">
    <citation type="submission" date="2019-02" db="EMBL/GenBank/DDBJ databases">
        <title>Isolation and identification of novel species under the genus Muribaculum.</title>
        <authorList>
            <person name="Miyake S."/>
            <person name="Ding Y."/>
            <person name="Low A."/>
            <person name="Soh M."/>
            <person name="Seedorf H."/>
        </authorList>
    </citation>
    <scope>NUCLEOTIDE SEQUENCE [LARGE SCALE GENOMIC DNA]</scope>
    <source>
        <strain evidence="2 3">TLL-A3</strain>
    </source>
</reference>
<name>A0A4Z0V7L2_9BACT</name>
<dbReference type="InterPro" id="IPR046111">
    <property type="entry name" value="DUF6048"/>
</dbReference>
<keyword evidence="1" id="KW-0732">Signal</keyword>
<feature type="signal peptide" evidence="1">
    <location>
        <begin position="1"/>
        <end position="21"/>
    </location>
</feature>
<dbReference type="GeneID" id="82149306"/>
<feature type="chain" id="PRO_5021348052" description="Outer membrane protein beta-barrel domain-containing protein" evidence="1">
    <location>
        <begin position="22"/>
        <end position="295"/>
    </location>
</feature>
<dbReference type="EMBL" id="SJSA01000001">
    <property type="protein sequence ID" value="TGG40237.1"/>
    <property type="molecule type" value="Genomic_DNA"/>
</dbReference>
<dbReference type="RefSeq" id="WP_135471250.1">
    <property type="nucleotide sequence ID" value="NZ_SJSA01000001.1"/>
</dbReference>
<evidence type="ECO:0000313" key="3">
    <source>
        <dbReference type="Proteomes" id="UP000297635"/>
    </source>
</evidence>